<gene>
    <name evidence="1" type="ORF">T4E_2117</name>
</gene>
<protein>
    <submittedName>
        <fullName evidence="1">Uncharacterized protein</fullName>
    </submittedName>
</protein>
<dbReference type="Proteomes" id="UP000054815">
    <property type="component" value="Unassembled WGS sequence"/>
</dbReference>
<proteinExistence type="predicted"/>
<evidence type="ECO:0000313" key="1">
    <source>
        <dbReference type="EMBL" id="KRX87092.1"/>
    </source>
</evidence>
<name>A0A0V0XGT3_TRIPS</name>
<reference evidence="1 2" key="1">
    <citation type="submission" date="2015-01" db="EMBL/GenBank/DDBJ databases">
        <title>Evolution of Trichinella species and genotypes.</title>
        <authorList>
            <person name="Korhonen P.K."/>
            <person name="Edoardo P."/>
            <person name="Giuseppe L.R."/>
            <person name="Gasser R.B."/>
        </authorList>
    </citation>
    <scope>NUCLEOTIDE SEQUENCE [LARGE SCALE GENOMIC DNA]</scope>
    <source>
        <strain evidence="1">ISS141</strain>
    </source>
</reference>
<accession>A0A0V0XGT3</accession>
<comment type="caution">
    <text evidence="1">The sequence shown here is derived from an EMBL/GenBank/DDBJ whole genome shotgun (WGS) entry which is preliminary data.</text>
</comment>
<sequence length="187" mass="21656">MFSFNVRRFHLNVITGKLVGRDSSRRSGHRISAFVGFWKRDHVAYRLRAGQQCQVSVQADGKAAVRWRTELQRLQQVRHLVDVLVQHVLQDVLLHVRPVDPYRAAAQFHSVQHQIVVSTEHCQRILVQQLLLTNGRRRERVVSTFQATVFASNEQRKLHNPAELERIRTTNINSILFCNCKNGTTET</sequence>
<dbReference type="AlphaFoldDB" id="A0A0V0XGT3"/>
<organism evidence="1 2">
    <name type="scientific">Trichinella pseudospiralis</name>
    <name type="common">Parasitic roundworm</name>
    <dbReference type="NCBI Taxonomy" id="6337"/>
    <lineage>
        <taxon>Eukaryota</taxon>
        <taxon>Metazoa</taxon>
        <taxon>Ecdysozoa</taxon>
        <taxon>Nematoda</taxon>
        <taxon>Enoplea</taxon>
        <taxon>Dorylaimia</taxon>
        <taxon>Trichinellida</taxon>
        <taxon>Trichinellidae</taxon>
        <taxon>Trichinella</taxon>
    </lineage>
</organism>
<dbReference type="EMBL" id="JYDU01000309">
    <property type="protein sequence ID" value="KRX87092.1"/>
    <property type="molecule type" value="Genomic_DNA"/>
</dbReference>
<evidence type="ECO:0000313" key="2">
    <source>
        <dbReference type="Proteomes" id="UP000054815"/>
    </source>
</evidence>